<gene>
    <name evidence="10" type="primary">ORF153696</name>
</gene>
<name>A0A0B7B0B8_9EUPU</name>
<keyword evidence="7" id="KW-0924">Ammonia transport</keyword>
<dbReference type="GO" id="GO:0097272">
    <property type="term" value="P:ammonium homeostasis"/>
    <property type="evidence" value="ECO:0007669"/>
    <property type="project" value="TreeGrafter"/>
</dbReference>
<feature type="transmembrane region" description="Helical" evidence="8">
    <location>
        <begin position="146"/>
        <end position="164"/>
    </location>
</feature>
<feature type="transmembrane region" description="Helical" evidence="8">
    <location>
        <begin position="109"/>
        <end position="126"/>
    </location>
</feature>
<dbReference type="InterPro" id="IPR024041">
    <property type="entry name" value="NH4_transpt_AmtB-like_dom"/>
</dbReference>
<feature type="non-terminal residue" evidence="10">
    <location>
        <position position="1"/>
    </location>
</feature>
<dbReference type="PROSITE" id="PS01219">
    <property type="entry name" value="AMMONIUM_TRANSP"/>
    <property type="match status" value="1"/>
</dbReference>
<dbReference type="PANTHER" id="PTHR11730">
    <property type="entry name" value="AMMONIUM TRANSPORTER"/>
    <property type="match status" value="1"/>
</dbReference>
<comment type="similarity">
    <text evidence="2">Belongs to the ammonia transporter channel (TC 1.A.11.2) family.</text>
</comment>
<feature type="transmembrane region" description="Helical" evidence="8">
    <location>
        <begin position="70"/>
        <end position="88"/>
    </location>
</feature>
<evidence type="ECO:0000256" key="3">
    <source>
        <dbReference type="ARBA" id="ARBA00022448"/>
    </source>
</evidence>
<keyword evidence="5 8" id="KW-1133">Transmembrane helix</keyword>
<evidence type="ECO:0000256" key="6">
    <source>
        <dbReference type="ARBA" id="ARBA00023136"/>
    </source>
</evidence>
<feature type="domain" description="Ammonium transporter AmtB-like" evidence="9">
    <location>
        <begin position="2"/>
        <end position="319"/>
    </location>
</feature>
<sequence length="403" mass="43321">ATCSTVVSGSVAGRCRMIAYIIYSFIITGFIYSVVTRWVWNSDGWLNRGDDYMFDGAMEKIGFYDFSGSGAVHLCGGTAAFVAAVILGPRIGRFDNGIELPREFQGHSVAYAGYGALILLIGFMAFNGGSVMSVSRPGDGPQMSLSIVNTMISAGCAGYTSLFVRKAFFPHHKWSVFNTVNGAVCGMVAICASCNIIRPWAALIVGVVSGIVYNVAAWLVTKARIDDPADSIAIHFAGGMWGLLSVAIFKYQTGILMAWDNRAGIILAWQVAGICAIILWTGGLCIILFGAMKYAGIFRVSVEVERMGSDIPEHDEAAYQYDMGSLTPDLVAKLNYIMENVHIPSKTVAAYTTDGKEKGTYEISEVKVMNNLQPTFVSTISNGNSNQGQVNGGFVDGVERTPL</sequence>
<dbReference type="AlphaFoldDB" id="A0A0B7B0B8"/>
<evidence type="ECO:0000256" key="7">
    <source>
        <dbReference type="ARBA" id="ARBA00023177"/>
    </source>
</evidence>
<dbReference type="EMBL" id="HACG01039573">
    <property type="protein sequence ID" value="CEK86438.1"/>
    <property type="molecule type" value="Transcribed_RNA"/>
</dbReference>
<reference evidence="10" key="1">
    <citation type="submission" date="2014-12" db="EMBL/GenBank/DDBJ databases">
        <title>Insight into the proteome of Arion vulgaris.</title>
        <authorList>
            <person name="Aradska J."/>
            <person name="Bulat T."/>
            <person name="Smidak R."/>
            <person name="Sarate P."/>
            <person name="Gangsoo J."/>
            <person name="Sialana F."/>
            <person name="Bilban M."/>
            <person name="Lubec G."/>
        </authorList>
    </citation>
    <scope>NUCLEOTIDE SEQUENCE</scope>
    <source>
        <tissue evidence="10">Skin</tissue>
    </source>
</reference>
<evidence type="ECO:0000259" key="9">
    <source>
        <dbReference type="Pfam" id="PF00909"/>
    </source>
</evidence>
<evidence type="ECO:0000256" key="4">
    <source>
        <dbReference type="ARBA" id="ARBA00022692"/>
    </source>
</evidence>
<evidence type="ECO:0000256" key="1">
    <source>
        <dbReference type="ARBA" id="ARBA00004141"/>
    </source>
</evidence>
<dbReference type="GO" id="GO:0008519">
    <property type="term" value="F:ammonium channel activity"/>
    <property type="evidence" value="ECO:0007669"/>
    <property type="project" value="InterPro"/>
</dbReference>
<keyword evidence="6 8" id="KW-0472">Membrane</keyword>
<evidence type="ECO:0000256" key="2">
    <source>
        <dbReference type="ARBA" id="ARBA00005887"/>
    </source>
</evidence>
<comment type="subcellular location">
    <subcellularLocation>
        <location evidence="1">Membrane</location>
        <topology evidence="1">Multi-pass membrane protein</topology>
    </subcellularLocation>
</comment>
<accession>A0A0B7B0B8</accession>
<feature type="transmembrane region" description="Helical" evidence="8">
    <location>
        <begin position="263"/>
        <end position="289"/>
    </location>
</feature>
<dbReference type="Pfam" id="PF00909">
    <property type="entry name" value="Ammonium_transp"/>
    <property type="match status" value="1"/>
</dbReference>
<feature type="transmembrane region" description="Helical" evidence="8">
    <location>
        <begin position="232"/>
        <end position="251"/>
    </location>
</feature>
<evidence type="ECO:0000313" key="10">
    <source>
        <dbReference type="EMBL" id="CEK86438.1"/>
    </source>
</evidence>
<protein>
    <recommendedName>
        <fullName evidence="9">Ammonium transporter AmtB-like domain-containing protein</fullName>
    </recommendedName>
</protein>
<proteinExistence type="inferred from homology"/>
<dbReference type="PANTHER" id="PTHR11730:SF6">
    <property type="entry name" value="AMMONIUM TRANSPORTER"/>
    <property type="match status" value="1"/>
</dbReference>
<keyword evidence="4 8" id="KW-0812">Transmembrane</keyword>
<dbReference type="InterPro" id="IPR018047">
    <property type="entry name" value="Ammonium_transpt_CS"/>
</dbReference>
<evidence type="ECO:0000256" key="8">
    <source>
        <dbReference type="SAM" id="Phobius"/>
    </source>
</evidence>
<organism evidence="10">
    <name type="scientific">Arion vulgaris</name>
    <dbReference type="NCBI Taxonomy" id="1028688"/>
    <lineage>
        <taxon>Eukaryota</taxon>
        <taxon>Metazoa</taxon>
        <taxon>Spiralia</taxon>
        <taxon>Lophotrochozoa</taxon>
        <taxon>Mollusca</taxon>
        <taxon>Gastropoda</taxon>
        <taxon>Heterobranchia</taxon>
        <taxon>Euthyneura</taxon>
        <taxon>Panpulmonata</taxon>
        <taxon>Eupulmonata</taxon>
        <taxon>Stylommatophora</taxon>
        <taxon>Helicina</taxon>
        <taxon>Arionoidea</taxon>
        <taxon>Arionidae</taxon>
        <taxon>Arion</taxon>
    </lineage>
</organism>
<keyword evidence="3" id="KW-0813">Transport</keyword>
<feature type="transmembrane region" description="Helical" evidence="8">
    <location>
        <begin position="20"/>
        <end position="40"/>
    </location>
</feature>
<dbReference type="GO" id="GO:0005886">
    <property type="term" value="C:plasma membrane"/>
    <property type="evidence" value="ECO:0007669"/>
    <property type="project" value="TreeGrafter"/>
</dbReference>
<dbReference type="SUPFAM" id="SSF111352">
    <property type="entry name" value="Ammonium transporter"/>
    <property type="match status" value="1"/>
</dbReference>
<dbReference type="InterPro" id="IPR029020">
    <property type="entry name" value="Ammonium/urea_transptr"/>
</dbReference>
<evidence type="ECO:0000256" key="5">
    <source>
        <dbReference type="ARBA" id="ARBA00022989"/>
    </source>
</evidence>
<dbReference type="Gene3D" id="1.10.3430.10">
    <property type="entry name" value="Ammonium transporter AmtB like domains"/>
    <property type="match status" value="1"/>
</dbReference>
<feature type="transmembrane region" description="Helical" evidence="8">
    <location>
        <begin position="176"/>
        <end position="197"/>
    </location>
</feature>
<feature type="transmembrane region" description="Helical" evidence="8">
    <location>
        <begin position="203"/>
        <end position="220"/>
    </location>
</feature>